<dbReference type="PANTHER" id="PTHR43046:SF12">
    <property type="entry name" value="GDP-MANNOSE MANNOSYL HYDROLASE"/>
    <property type="match status" value="1"/>
</dbReference>
<dbReference type="SUPFAM" id="SSF55811">
    <property type="entry name" value="Nudix"/>
    <property type="match status" value="1"/>
</dbReference>
<feature type="domain" description="Nudix hydrolase" evidence="6">
    <location>
        <begin position="9"/>
        <end position="137"/>
    </location>
</feature>
<dbReference type="InterPro" id="IPR020476">
    <property type="entry name" value="Nudix_hydrolase"/>
</dbReference>
<reference evidence="7 8" key="1">
    <citation type="submission" date="2020-07" db="EMBL/GenBank/DDBJ databases">
        <title>Genome of Haloechinothrix sp.</title>
        <authorList>
            <person name="Tang S.-K."/>
            <person name="Yang L."/>
            <person name="Zhu W.-Y."/>
        </authorList>
    </citation>
    <scope>NUCLEOTIDE SEQUENCE [LARGE SCALE GENOMIC DNA]</scope>
    <source>
        <strain evidence="7 8">YIM 98757</strain>
    </source>
</reference>
<evidence type="ECO:0000256" key="5">
    <source>
        <dbReference type="RuleBase" id="RU003476"/>
    </source>
</evidence>
<dbReference type="InterPro" id="IPR015797">
    <property type="entry name" value="NUDIX_hydrolase-like_dom_sf"/>
</dbReference>
<evidence type="ECO:0000313" key="8">
    <source>
        <dbReference type="Proteomes" id="UP000582974"/>
    </source>
</evidence>
<dbReference type="RefSeq" id="WP_180894687.1">
    <property type="nucleotide sequence ID" value="NZ_JACCKD010000008.1"/>
</dbReference>
<dbReference type="Pfam" id="PF00293">
    <property type="entry name" value="NUDIX"/>
    <property type="match status" value="1"/>
</dbReference>
<dbReference type="PROSITE" id="PS00893">
    <property type="entry name" value="NUDIX_BOX"/>
    <property type="match status" value="1"/>
</dbReference>
<dbReference type="InterPro" id="IPR000086">
    <property type="entry name" value="NUDIX_hydrolase_dom"/>
</dbReference>
<gene>
    <name evidence="7" type="ORF">H0B56_20315</name>
</gene>
<accession>A0A838AFH8</accession>
<dbReference type="EMBL" id="JACCKD010000008">
    <property type="protein sequence ID" value="MBA0127897.1"/>
    <property type="molecule type" value="Genomic_DNA"/>
</dbReference>
<keyword evidence="4" id="KW-0460">Magnesium</keyword>
<dbReference type="AlphaFoldDB" id="A0A838AFH8"/>
<dbReference type="CDD" id="cd18876">
    <property type="entry name" value="NUDIX_Hydrolase"/>
    <property type="match status" value="1"/>
</dbReference>
<protein>
    <submittedName>
        <fullName evidence="7">NUDIX hydrolase</fullName>
    </submittedName>
</protein>
<dbReference type="Proteomes" id="UP000582974">
    <property type="component" value="Unassembled WGS sequence"/>
</dbReference>
<evidence type="ECO:0000259" key="6">
    <source>
        <dbReference type="PROSITE" id="PS51462"/>
    </source>
</evidence>
<comment type="caution">
    <text evidence="7">The sequence shown here is derived from an EMBL/GenBank/DDBJ whole genome shotgun (WGS) entry which is preliminary data.</text>
</comment>
<evidence type="ECO:0000256" key="1">
    <source>
        <dbReference type="ARBA" id="ARBA00001946"/>
    </source>
</evidence>
<keyword evidence="8" id="KW-1185">Reference proteome</keyword>
<evidence type="ECO:0000256" key="2">
    <source>
        <dbReference type="ARBA" id="ARBA00005582"/>
    </source>
</evidence>
<name>A0A838AFH8_9PSEU</name>
<keyword evidence="3 5" id="KW-0378">Hydrolase</keyword>
<dbReference type="GO" id="GO:0016787">
    <property type="term" value="F:hydrolase activity"/>
    <property type="evidence" value="ECO:0007669"/>
    <property type="project" value="UniProtKB-KW"/>
</dbReference>
<dbReference type="Gene3D" id="3.90.79.10">
    <property type="entry name" value="Nucleoside Triphosphate Pyrophosphohydrolase"/>
    <property type="match status" value="1"/>
</dbReference>
<comment type="cofactor">
    <cofactor evidence="1">
        <name>Mg(2+)</name>
        <dbReference type="ChEBI" id="CHEBI:18420"/>
    </cofactor>
</comment>
<proteinExistence type="inferred from homology"/>
<sequence>MPDERLNAATPRVAAGVLFTDDTGRVLMLRMTYKDFWDIPGGYVEPGESPQAAAAREVREELGLDIAVGGLLAVDWAPSESEGDKMLFLFDGPRLDPDTHFTFTDGEIAEARYVPVDELDSYTLDRLARRIRSALRTSTPEYLEHGESTTARYP</sequence>
<dbReference type="InterPro" id="IPR020084">
    <property type="entry name" value="NUDIX_hydrolase_CS"/>
</dbReference>
<dbReference type="PRINTS" id="PR00502">
    <property type="entry name" value="NUDIXFAMILY"/>
</dbReference>
<organism evidence="7 8">
    <name type="scientific">Haloechinothrix aidingensis</name>
    <dbReference type="NCBI Taxonomy" id="2752311"/>
    <lineage>
        <taxon>Bacteria</taxon>
        <taxon>Bacillati</taxon>
        <taxon>Actinomycetota</taxon>
        <taxon>Actinomycetes</taxon>
        <taxon>Pseudonocardiales</taxon>
        <taxon>Pseudonocardiaceae</taxon>
        <taxon>Haloechinothrix</taxon>
    </lineage>
</organism>
<comment type="similarity">
    <text evidence="2 5">Belongs to the Nudix hydrolase family.</text>
</comment>
<evidence type="ECO:0000256" key="3">
    <source>
        <dbReference type="ARBA" id="ARBA00022801"/>
    </source>
</evidence>
<evidence type="ECO:0000313" key="7">
    <source>
        <dbReference type="EMBL" id="MBA0127897.1"/>
    </source>
</evidence>
<dbReference type="PROSITE" id="PS51462">
    <property type="entry name" value="NUDIX"/>
    <property type="match status" value="1"/>
</dbReference>
<dbReference type="PANTHER" id="PTHR43046">
    <property type="entry name" value="GDP-MANNOSE MANNOSYL HYDROLASE"/>
    <property type="match status" value="1"/>
</dbReference>
<evidence type="ECO:0000256" key="4">
    <source>
        <dbReference type="ARBA" id="ARBA00022842"/>
    </source>
</evidence>